<organism evidence="1">
    <name type="scientific">marine sediment metagenome</name>
    <dbReference type="NCBI Taxonomy" id="412755"/>
    <lineage>
        <taxon>unclassified sequences</taxon>
        <taxon>metagenomes</taxon>
        <taxon>ecological metagenomes</taxon>
    </lineage>
</organism>
<accession>A0A0F9FI08</accession>
<dbReference type="EMBL" id="LAZR01030348">
    <property type="protein sequence ID" value="KKL56875.1"/>
    <property type="molecule type" value="Genomic_DNA"/>
</dbReference>
<evidence type="ECO:0000313" key="1">
    <source>
        <dbReference type="EMBL" id="KKL56875.1"/>
    </source>
</evidence>
<protein>
    <recommendedName>
        <fullName evidence="2">YokE-like PH domain-containing protein</fullName>
    </recommendedName>
</protein>
<comment type="caution">
    <text evidence="1">The sequence shown here is derived from an EMBL/GenBank/DDBJ whole genome shotgun (WGS) entry which is preliminary data.</text>
</comment>
<dbReference type="AlphaFoldDB" id="A0A0F9FI08"/>
<name>A0A0F9FI08_9ZZZZ</name>
<gene>
    <name evidence="1" type="ORF">LCGC14_2241040</name>
</gene>
<proteinExistence type="predicted"/>
<evidence type="ECO:0008006" key="2">
    <source>
        <dbReference type="Google" id="ProtNLM"/>
    </source>
</evidence>
<reference evidence="1" key="1">
    <citation type="journal article" date="2015" name="Nature">
        <title>Complex archaea that bridge the gap between prokaryotes and eukaryotes.</title>
        <authorList>
            <person name="Spang A."/>
            <person name="Saw J.H."/>
            <person name="Jorgensen S.L."/>
            <person name="Zaremba-Niedzwiedzka K."/>
            <person name="Martijn J."/>
            <person name="Lind A.E."/>
            <person name="van Eijk R."/>
            <person name="Schleper C."/>
            <person name="Guy L."/>
            <person name="Ettema T.J."/>
        </authorList>
    </citation>
    <scope>NUCLEOTIDE SEQUENCE</scope>
</reference>
<sequence length="118" mass="13770">MWKGKMLYQDGHPEGFEPNNIQLDSPFVSVTEERIEYTVLKRRWFPLGRRLLFTIDKTQILDVRHEQLPGSLFGADHHAVVRMQHDDGEFDVRFKAHGLVREENAIKFVQAVKRLIAG</sequence>